<accession>B3RKY3</accession>
<keyword evidence="5 8" id="KW-0175">Coiled coil</keyword>
<dbReference type="GO" id="GO:0019905">
    <property type="term" value="F:syntaxin binding"/>
    <property type="evidence" value="ECO:0000318"/>
    <property type="project" value="GO_Central"/>
</dbReference>
<dbReference type="SMART" id="SM00397">
    <property type="entry name" value="t_SNARE"/>
    <property type="match status" value="2"/>
</dbReference>
<keyword evidence="3" id="KW-0677">Repeat</keyword>
<dbReference type="CTD" id="6749082"/>
<feature type="coiled-coil region" evidence="8">
    <location>
        <begin position="3"/>
        <end position="30"/>
    </location>
</feature>
<dbReference type="OrthoDB" id="19261at2759"/>
<dbReference type="InterPro" id="IPR000928">
    <property type="entry name" value="SNAP-25_dom"/>
</dbReference>
<keyword evidence="4" id="KW-0770">Synapse</keyword>
<evidence type="ECO:0000259" key="9">
    <source>
        <dbReference type="PROSITE" id="PS50192"/>
    </source>
</evidence>
<comment type="subcellular location">
    <subcellularLocation>
        <location evidence="6">Synapse</location>
        <location evidence="6">Synaptosome</location>
    </subcellularLocation>
</comment>
<feature type="coiled-coil region" evidence="8">
    <location>
        <begin position="56"/>
        <end position="90"/>
    </location>
</feature>
<dbReference type="CDD" id="cd15889">
    <property type="entry name" value="SNARE_SNAP25N_23N"/>
    <property type="match status" value="1"/>
</dbReference>
<dbReference type="OMA" id="INADMHE"/>
<evidence type="ECO:0000313" key="11">
    <source>
        <dbReference type="Proteomes" id="UP000009022"/>
    </source>
</evidence>
<dbReference type="GO" id="GO:0016082">
    <property type="term" value="P:synaptic vesicle priming"/>
    <property type="evidence" value="ECO:0000318"/>
    <property type="project" value="GO_Central"/>
</dbReference>
<evidence type="ECO:0000256" key="8">
    <source>
        <dbReference type="SAM" id="Coils"/>
    </source>
</evidence>
<dbReference type="eggNOG" id="KOG3065">
    <property type="taxonomic scope" value="Eukaryota"/>
</dbReference>
<dbReference type="FunFam" id="1.20.5.110:FF:000007">
    <property type="entry name" value="Synaptosomal-associated protein"/>
    <property type="match status" value="1"/>
</dbReference>
<dbReference type="Pfam" id="PF00835">
    <property type="entry name" value="SNAP-25"/>
    <property type="match status" value="1"/>
</dbReference>
<evidence type="ECO:0000256" key="7">
    <source>
        <dbReference type="RuleBase" id="RU003496"/>
    </source>
</evidence>
<dbReference type="GO" id="GO:0098793">
    <property type="term" value="C:presynapse"/>
    <property type="evidence" value="ECO:0007669"/>
    <property type="project" value="GOC"/>
</dbReference>
<dbReference type="PROSITE" id="PS50192">
    <property type="entry name" value="T_SNARE"/>
    <property type="match status" value="2"/>
</dbReference>
<feature type="domain" description="T-SNARE coiled-coil homology" evidence="9">
    <location>
        <begin position="156"/>
        <end position="218"/>
    </location>
</feature>
<organism evidence="10 11">
    <name type="scientific">Trichoplax adhaerens</name>
    <name type="common">Trichoplax reptans</name>
    <dbReference type="NCBI Taxonomy" id="10228"/>
    <lineage>
        <taxon>Eukaryota</taxon>
        <taxon>Metazoa</taxon>
        <taxon>Placozoa</taxon>
        <taxon>Uniplacotomia</taxon>
        <taxon>Trichoplacea</taxon>
        <taxon>Trichoplacidae</taxon>
        <taxon>Trichoplax</taxon>
    </lineage>
</organism>
<dbReference type="PANTHER" id="PTHR19305:SF14">
    <property type="entry name" value="SYNAPTOSOMAL-ASSOCIATED PROTEIN-RELATED"/>
    <property type="match status" value="1"/>
</dbReference>
<dbReference type="Gene3D" id="1.20.5.110">
    <property type="match status" value="2"/>
</dbReference>
<dbReference type="InParanoid" id="B3RKY3"/>
<dbReference type="SUPFAM" id="SSF58038">
    <property type="entry name" value="SNARE fusion complex"/>
    <property type="match status" value="2"/>
</dbReference>
<evidence type="ECO:0000256" key="6">
    <source>
        <dbReference type="ARBA" id="ARBA00034102"/>
    </source>
</evidence>
<dbReference type="HOGENOM" id="CLU_096939_0_0_1"/>
<dbReference type="GO" id="GO:0006887">
    <property type="term" value="P:exocytosis"/>
    <property type="evidence" value="ECO:0000318"/>
    <property type="project" value="GO_Central"/>
</dbReference>
<evidence type="ECO:0000256" key="3">
    <source>
        <dbReference type="ARBA" id="ARBA00022737"/>
    </source>
</evidence>
<evidence type="ECO:0000256" key="5">
    <source>
        <dbReference type="ARBA" id="ARBA00023054"/>
    </source>
</evidence>
<dbReference type="GO" id="GO:0005484">
    <property type="term" value="F:SNAP receptor activity"/>
    <property type="evidence" value="ECO:0000318"/>
    <property type="project" value="GO_Central"/>
</dbReference>
<evidence type="ECO:0000256" key="1">
    <source>
        <dbReference type="ARBA" id="ARBA00009480"/>
    </source>
</evidence>
<evidence type="ECO:0000313" key="10">
    <source>
        <dbReference type="EMBL" id="EDV28665.1"/>
    </source>
</evidence>
<dbReference type="EMBL" id="DS985241">
    <property type="protein sequence ID" value="EDV28665.1"/>
    <property type="molecule type" value="Genomic_DNA"/>
</dbReference>
<dbReference type="Proteomes" id="UP000009022">
    <property type="component" value="Unassembled WGS sequence"/>
</dbReference>
<evidence type="ECO:0000256" key="4">
    <source>
        <dbReference type="ARBA" id="ARBA00023018"/>
    </source>
</evidence>
<proteinExistence type="inferred from homology"/>
<dbReference type="GO" id="GO:0031201">
    <property type="term" value="C:SNARE complex"/>
    <property type="evidence" value="ECO:0000318"/>
    <property type="project" value="GO_Central"/>
</dbReference>
<dbReference type="FunCoup" id="B3RKY3">
    <property type="interactions" value="1403"/>
</dbReference>
<sequence>MNIDDTTISEAEMKRQLEDMKERGNKITNESLDSTRRILVIAEETHGIGTKTLETLNTQGEQIDRIEQNMEQINADMHEAEKNLTNLEKCCGLCVCPWKRTENFEKSKDFKRVWGPQNDEVVNYQPVLQSTLTYRNTSPNKFMLQNGNYIQRVTNDIREDEMDSNLRQVGGLVSDLKSMAVDMGKELDKQNKQLFAMSEKVDMTSDRVDGANVRAKRILRNQ</sequence>
<feature type="domain" description="T-SNARE coiled-coil homology" evidence="9">
    <location>
        <begin position="25"/>
        <end position="87"/>
    </location>
</feature>
<protein>
    <recommendedName>
        <fullName evidence="7">Synaptosomal-associated protein</fullName>
    </recommendedName>
</protein>
<gene>
    <name evidence="10" type="ORF">TRIADDRAFT_51809</name>
</gene>
<dbReference type="InterPro" id="IPR000727">
    <property type="entry name" value="T_SNARE_dom"/>
</dbReference>
<dbReference type="GO" id="GO:0031629">
    <property type="term" value="P:synaptic vesicle fusion to presynaptic active zone membrane"/>
    <property type="evidence" value="ECO:0000318"/>
    <property type="project" value="GO_Central"/>
</dbReference>
<reference evidence="10 11" key="1">
    <citation type="journal article" date="2008" name="Nature">
        <title>The Trichoplax genome and the nature of placozoans.</title>
        <authorList>
            <person name="Srivastava M."/>
            <person name="Begovic E."/>
            <person name="Chapman J."/>
            <person name="Putnam N.H."/>
            <person name="Hellsten U."/>
            <person name="Kawashima T."/>
            <person name="Kuo A."/>
            <person name="Mitros T."/>
            <person name="Salamov A."/>
            <person name="Carpenter M.L."/>
            <person name="Signorovitch A.Y."/>
            <person name="Moreno M.A."/>
            <person name="Kamm K."/>
            <person name="Grimwood J."/>
            <person name="Schmutz J."/>
            <person name="Shapiro H."/>
            <person name="Grigoriev I.V."/>
            <person name="Buss L.W."/>
            <person name="Schierwater B."/>
            <person name="Dellaporta S.L."/>
            <person name="Rokhsar D.S."/>
        </authorList>
    </citation>
    <scope>NUCLEOTIDE SEQUENCE [LARGE SCALE GENOMIC DNA]</scope>
    <source>
        <strain evidence="10 11">Grell-BS-1999</strain>
    </source>
</reference>
<dbReference type="GO" id="GO:0043005">
    <property type="term" value="C:neuron projection"/>
    <property type="evidence" value="ECO:0007669"/>
    <property type="project" value="UniProtKB-KW"/>
</dbReference>
<keyword evidence="2" id="KW-0771">Synaptosome</keyword>
<evidence type="ECO:0000256" key="2">
    <source>
        <dbReference type="ARBA" id="ARBA00022599"/>
    </source>
</evidence>
<name>B3RKY3_TRIAD</name>
<dbReference type="GeneID" id="6749082"/>
<comment type="similarity">
    <text evidence="1 7">Belongs to the SNAP-25 family.</text>
</comment>
<dbReference type="PANTHER" id="PTHR19305">
    <property type="entry name" value="SYNAPTOSOMAL ASSOCIATED PROTEIN"/>
    <property type="match status" value="1"/>
</dbReference>
<dbReference type="CDD" id="cd15884">
    <property type="entry name" value="SNARE_SNAP23C"/>
    <property type="match status" value="1"/>
</dbReference>
<dbReference type="AlphaFoldDB" id="B3RKY3"/>
<dbReference type="RefSeq" id="XP_002107867.1">
    <property type="nucleotide sequence ID" value="XM_002107831.1"/>
</dbReference>
<dbReference type="GO" id="GO:0005886">
    <property type="term" value="C:plasma membrane"/>
    <property type="evidence" value="ECO:0000318"/>
    <property type="project" value="GO_Central"/>
</dbReference>
<dbReference type="PhylomeDB" id="B3RKY3"/>
<dbReference type="KEGG" id="tad:TRIADDRAFT_51809"/>
<dbReference type="STRING" id="10228.B3RKY3"/>
<keyword evidence="11" id="KW-1185">Reference proteome</keyword>